<evidence type="ECO:0000313" key="2">
    <source>
        <dbReference type="Proteomes" id="UP001403385"/>
    </source>
</evidence>
<accession>A0AAW9SA42</accession>
<comment type="caution">
    <text evidence="1">The sequence shown here is derived from an EMBL/GenBank/DDBJ whole genome shotgun (WGS) entry which is preliminary data.</text>
</comment>
<keyword evidence="2" id="KW-1185">Reference proteome</keyword>
<name>A0AAW9SA42_9BACT</name>
<dbReference type="EMBL" id="JBDKWZ010000010">
    <property type="protein sequence ID" value="MEN7549849.1"/>
    <property type="molecule type" value="Genomic_DNA"/>
</dbReference>
<protein>
    <submittedName>
        <fullName evidence="1">Uncharacterized protein</fullName>
    </submittedName>
</protein>
<organism evidence="1 2">
    <name type="scientific">Rapidithrix thailandica</name>
    <dbReference type="NCBI Taxonomy" id="413964"/>
    <lineage>
        <taxon>Bacteria</taxon>
        <taxon>Pseudomonadati</taxon>
        <taxon>Bacteroidota</taxon>
        <taxon>Cytophagia</taxon>
        <taxon>Cytophagales</taxon>
        <taxon>Flammeovirgaceae</taxon>
        <taxon>Rapidithrix</taxon>
    </lineage>
</organism>
<dbReference type="RefSeq" id="WP_346822627.1">
    <property type="nucleotide sequence ID" value="NZ_JBDKWZ010000010.1"/>
</dbReference>
<gene>
    <name evidence="1" type="ORF">AAG747_18130</name>
</gene>
<dbReference type="Proteomes" id="UP001403385">
    <property type="component" value="Unassembled WGS sequence"/>
</dbReference>
<evidence type="ECO:0000313" key="1">
    <source>
        <dbReference type="EMBL" id="MEN7549849.1"/>
    </source>
</evidence>
<reference evidence="1 2" key="1">
    <citation type="submission" date="2024-04" db="EMBL/GenBank/DDBJ databases">
        <title>Novel genus in family Flammeovirgaceae.</title>
        <authorList>
            <person name="Nguyen T.H."/>
            <person name="Vuong T.Q."/>
            <person name="Le H."/>
            <person name="Kim S.-G."/>
        </authorList>
    </citation>
    <scope>NUCLEOTIDE SEQUENCE [LARGE SCALE GENOMIC DNA]</scope>
    <source>
        <strain evidence="1 2">JCM 23209</strain>
    </source>
</reference>
<sequence>MKLLPTHLIITLFIPLFHACELLPSEKLDCQSTQENSVLLIRVQDPGSKQSKLVSTYTEDSISILQENGAKANFDVQVEYIQLHFLDNPSVDVYNQDVEKKYLLSIGENIKEEIVIRYKAIQGECRREYEFLYVYLNGQQLQSNNIVLYD</sequence>
<proteinExistence type="predicted"/>
<dbReference type="AlphaFoldDB" id="A0AAW9SA42"/>